<accession>A0ABV4GSM1</accession>
<evidence type="ECO:0000313" key="2">
    <source>
        <dbReference type="EMBL" id="MEY9474942.1"/>
    </source>
</evidence>
<dbReference type="Proteomes" id="UP001565474">
    <property type="component" value="Unassembled WGS sequence"/>
</dbReference>
<protein>
    <submittedName>
        <fullName evidence="2">Uncharacterized protein</fullName>
    </submittedName>
</protein>
<name>A0ABV4GSM1_9BRAD</name>
<dbReference type="RefSeq" id="WP_036039739.1">
    <property type="nucleotide sequence ID" value="NZ_JBGBYD010000002.1"/>
</dbReference>
<organism evidence="2 3">
    <name type="scientific">Bradyrhizobium yuanmingense</name>
    <dbReference type="NCBI Taxonomy" id="108015"/>
    <lineage>
        <taxon>Bacteria</taxon>
        <taxon>Pseudomonadati</taxon>
        <taxon>Pseudomonadota</taxon>
        <taxon>Alphaproteobacteria</taxon>
        <taxon>Hyphomicrobiales</taxon>
        <taxon>Nitrobacteraceae</taxon>
        <taxon>Bradyrhizobium</taxon>
    </lineage>
</organism>
<keyword evidence="3" id="KW-1185">Reference proteome</keyword>
<reference evidence="2 3" key="1">
    <citation type="submission" date="2024-07" db="EMBL/GenBank/DDBJ databases">
        <title>Genomic Encyclopedia of Type Strains, Phase V (KMG-V): Genome sequencing to study the core and pangenomes of soil and plant-associated prokaryotes.</title>
        <authorList>
            <person name="Whitman W."/>
        </authorList>
    </citation>
    <scope>NUCLEOTIDE SEQUENCE [LARGE SCALE GENOMIC DNA]</scope>
    <source>
        <strain evidence="2 3">USDA 222</strain>
    </source>
</reference>
<sequence>MPAGRAASANPADEPAKLKLERVAFVPAHLLSRTAFDFCYLILLVSAPGLEPRTGSLDRAMSQEHGWRGDYFTDMEQDDSDADPEEAKQQAPEMCPCA</sequence>
<feature type="region of interest" description="Disordered" evidence="1">
    <location>
        <begin position="71"/>
        <end position="98"/>
    </location>
</feature>
<gene>
    <name evidence="2" type="ORF">ABH992_007341</name>
</gene>
<feature type="compositionally biased region" description="Acidic residues" evidence="1">
    <location>
        <begin position="73"/>
        <end position="84"/>
    </location>
</feature>
<evidence type="ECO:0000313" key="3">
    <source>
        <dbReference type="Proteomes" id="UP001565474"/>
    </source>
</evidence>
<proteinExistence type="predicted"/>
<evidence type="ECO:0000256" key="1">
    <source>
        <dbReference type="SAM" id="MobiDB-lite"/>
    </source>
</evidence>
<dbReference type="EMBL" id="JBGBZN010000002">
    <property type="protein sequence ID" value="MEY9474942.1"/>
    <property type="molecule type" value="Genomic_DNA"/>
</dbReference>
<comment type="caution">
    <text evidence="2">The sequence shown here is derived from an EMBL/GenBank/DDBJ whole genome shotgun (WGS) entry which is preliminary data.</text>
</comment>